<dbReference type="RefSeq" id="WP_367887798.1">
    <property type="nucleotide sequence ID" value="NZ_CP130612.1"/>
</dbReference>
<name>A0AA49K085_9BACT</name>
<dbReference type="GO" id="GO:0019867">
    <property type="term" value="C:outer membrane"/>
    <property type="evidence" value="ECO:0007669"/>
    <property type="project" value="InterPro"/>
</dbReference>
<dbReference type="GO" id="GO:0043165">
    <property type="term" value="P:Gram-negative-bacterium-type cell outer membrane assembly"/>
    <property type="evidence" value="ECO:0007669"/>
    <property type="project" value="InterPro"/>
</dbReference>
<dbReference type="Gene3D" id="3.40.50.10610">
    <property type="entry name" value="ABC-type transport auxiliary lipoprotein component"/>
    <property type="match status" value="1"/>
</dbReference>
<dbReference type="InterPro" id="IPR007485">
    <property type="entry name" value="LPS_assembly_LptE"/>
</dbReference>
<dbReference type="Proteomes" id="UP001229955">
    <property type="component" value="Chromosome"/>
</dbReference>
<organism evidence="3 4">
    <name type="scientific">Pseudogemmatithrix spongiicola</name>
    <dbReference type="NCBI Taxonomy" id="3062599"/>
    <lineage>
        <taxon>Bacteria</taxon>
        <taxon>Pseudomonadati</taxon>
        <taxon>Gemmatimonadota</taxon>
        <taxon>Gemmatimonadia</taxon>
        <taxon>Gemmatimonadales</taxon>
        <taxon>Gemmatimonadaceae</taxon>
        <taxon>Pseudogemmatithrix</taxon>
    </lineage>
</organism>
<dbReference type="Pfam" id="PF04390">
    <property type="entry name" value="LptE"/>
    <property type="match status" value="1"/>
</dbReference>
<dbReference type="AlphaFoldDB" id="A0AA49K085"/>
<accession>A0AA49K085</accession>
<dbReference type="PROSITE" id="PS51257">
    <property type="entry name" value="PROKAR_LIPOPROTEIN"/>
    <property type="match status" value="1"/>
</dbReference>
<evidence type="ECO:0000313" key="2">
    <source>
        <dbReference type="EMBL" id="WKW12123.1"/>
    </source>
</evidence>
<protein>
    <submittedName>
        <fullName evidence="3">LPS assembly lipoprotein LptE</fullName>
    </submittedName>
</protein>
<sequence>MKRVLLLVALLIATGCYSFAGGGLPAHVRTVAVLPFDNESGSPELPRELQDALRDGMQSRLGLRDASEERASAIVRGRITRYEFDIPVAFSADPTQATSARRRLRVQVNIEIVDQVTGRVLWSRSGMTAEGEYAERNEVAGRRQAIDRIVNDVIEGAQSQW</sequence>
<dbReference type="EMBL" id="CP130613">
    <property type="protein sequence ID" value="WKW15032.1"/>
    <property type="molecule type" value="Genomic_DNA"/>
</dbReference>
<evidence type="ECO:0000313" key="3">
    <source>
        <dbReference type="EMBL" id="WKW15032.1"/>
    </source>
</evidence>
<keyword evidence="4" id="KW-1185">Reference proteome</keyword>
<dbReference type="EMBL" id="CP130612">
    <property type="protein sequence ID" value="WKW12123.1"/>
    <property type="molecule type" value="Genomic_DNA"/>
</dbReference>
<feature type="signal peptide" evidence="1">
    <location>
        <begin position="1"/>
        <end position="20"/>
    </location>
</feature>
<reference evidence="3" key="1">
    <citation type="submission" date="2023-07" db="EMBL/GenBank/DDBJ databases">
        <authorList>
            <person name="Haufschild T."/>
            <person name="Kallscheuer N."/>
            <person name="Hammer J."/>
            <person name="Kohn T."/>
            <person name="Kabuu M."/>
            <person name="Jogler M."/>
            <person name="Wohfarth N."/>
            <person name="Heuer A."/>
            <person name="Rohde M."/>
            <person name="van Teeseling M.C.F."/>
            <person name="Jogler C."/>
        </authorList>
    </citation>
    <scope>NUCLEOTIDE SEQUENCE</scope>
    <source>
        <strain evidence="2">Strain 138</strain>
        <strain evidence="3">Strain 318</strain>
    </source>
</reference>
<feature type="chain" id="PRO_5041292966" evidence="1">
    <location>
        <begin position="21"/>
        <end position="161"/>
    </location>
</feature>
<evidence type="ECO:0000256" key="1">
    <source>
        <dbReference type="SAM" id="SignalP"/>
    </source>
</evidence>
<dbReference type="KEGG" id="pspc:Strain318_001397"/>
<evidence type="ECO:0000313" key="4">
    <source>
        <dbReference type="Proteomes" id="UP001229955"/>
    </source>
</evidence>
<keyword evidence="3" id="KW-0449">Lipoprotein</keyword>
<proteinExistence type="predicted"/>
<accession>A0AA49JUZ4</accession>
<gene>
    <name evidence="3" type="primary">lptE</name>
    <name evidence="2" type="ORF">Strain138_001397</name>
    <name evidence="3" type="ORF">Strain318_001397</name>
</gene>
<keyword evidence="1" id="KW-0732">Signal</keyword>